<organism evidence="2 3">
    <name type="scientific">Dendrobium nobile</name>
    <name type="common">Orchid</name>
    <dbReference type="NCBI Taxonomy" id="94219"/>
    <lineage>
        <taxon>Eukaryota</taxon>
        <taxon>Viridiplantae</taxon>
        <taxon>Streptophyta</taxon>
        <taxon>Embryophyta</taxon>
        <taxon>Tracheophyta</taxon>
        <taxon>Spermatophyta</taxon>
        <taxon>Magnoliopsida</taxon>
        <taxon>Liliopsida</taxon>
        <taxon>Asparagales</taxon>
        <taxon>Orchidaceae</taxon>
        <taxon>Epidendroideae</taxon>
        <taxon>Malaxideae</taxon>
        <taxon>Dendrobiinae</taxon>
        <taxon>Dendrobium</taxon>
    </lineage>
</organism>
<proteinExistence type="predicted"/>
<keyword evidence="1" id="KW-0472">Membrane</keyword>
<gene>
    <name evidence="2" type="ORF">KFK09_000523</name>
</gene>
<keyword evidence="1" id="KW-0812">Transmembrane</keyword>
<evidence type="ECO:0000256" key="1">
    <source>
        <dbReference type="SAM" id="Phobius"/>
    </source>
</evidence>
<dbReference type="InterPro" id="IPR040256">
    <property type="entry name" value="At4g02000-like"/>
</dbReference>
<accession>A0A8T3C8T0</accession>
<keyword evidence="3" id="KW-1185">Reference proteome</keyword>
<keyword evidence="1" id="KW-1133">Transmembrane helix</keyword>
<protein>
    <recommendedName>
        <fullName evidence="4">DUF4283 domain-containing protein</fullName>
    </recommendedName>
</protein>
<evidence type="ECO:0000313" key="2">
    <source>
        <dbReference type="EMBL" id="KAI0530974.1"/>
    </source>
</evidence>
<reference evidence="2" key="1">
    <citation type="journal article" date="2022" name="Front. Genet.">
        <title>Chromosome-Scale Assembly of the Dendrobium nobile Genome Provides Insights Into the Molecular Mechanism of the Biosynthesis of the Medicinal Active Ingredient of Dendrobium.</title>
        <authorList>
            <person name="Xu Q."/>
            <person name="Niu S.-C."/>
            <person name="Li K.-L."/>
            <person name="Zheng P.-J."/>
            <person name="Zhang X.-J."/>
            <person name="Jia Y."/>
            <person name="Liu Y."/>
            <person name="Niu Y.-X."/>
            <person name="Yu L.-H."/>
            <person name="Chen D.-F."/>
            <person name="Zhang G.-Q."/>
        </authorList>
    </citation>
    <scope>NUCLEOTIDE SEQUENCE</scope>
    <source>
        <tissue evidence="2">Leaf</tissue>
    </source>
</reference>
<comment type="caution">
    <text evidence="2">The sequence shown here is derived from an EMBL/GenBank/DDBJ whole genome shotgun (WGS) entry which is preliminary data.</text>
</comment>
<dbReference type="AlphaFoldDB" id="A0A8T3C8T0"/>
<dbReference type="Proteomes" id="UP000829196">
    <property type="component" value="Unassembled WGS sequence"/>
</dbReference>
<dbReference type="PANTHER" id="PTHR31286:SF180">
    <property type="entry name" value="OS10G0362600 PROTEIN"/>
    <property type="match status" value="1"/>
</dbReference>
<evidence type="ECO:0000313" key="3">
    <source>
        <dbReference type="Proteomes" id="UP000829196"/>
    </source>
</evidence>
<evidence type="ECO:0008006" key="4">
    <source>
        <dbReference type="Google" id="ProtNLM"/>
    </source>
</evidence>
<feature type="transmembrane region" description="Helical" evidence="1">
    <location>
        <begin position="132"/>
        <end position="151"/>
    </location>
</feature>
<dbReference type="EMBL" id="JAGYWB010000001">
    <property type="protein sequence ID" value="KAI0530974.1"/>
    <property type="molecule type" value="Genomic_DNA"/>
</dbReference>
<sequence length="179" mass="20911">MLDVRHVSIQLSNDLDYSRVFAYRSFYILNCQMMLLKWTPFFDVKEESPIVPVWISFPNLRLHFFNANVLHALGSIFGRPLQTDQAMTSRSRPSVARILVEIDITKKHSKEIWIGSENTGYLQKVDFENIPIFVFIVKFMGMRLLIALWFIPNLETMVRFPKVGKLLFLPSKNCIIVLK</sequence>
<dbReference type="PANTHER" id="PTHR31286">
    <property type="entry name" value="GLYCINE-RICH CELL WALL STRUCTURAL PROTEIN 1.8-LIKE"/>
    <property type="match status" value="1"/>
</dbReference>
<dbReference type="OrthoDB" id="1304206at2759"/>
<name>A0A8T3C8T0_DENNO</name>